<feature type="transmembrane region" description="Helical" evidence="1">
    <location>
        <begin position="12"/>
        <end position="29"/>
    </location>
</feature>
<protein>
    <submittedName>
        <fullName evidence="2">DUF4386 domain-containing protein</fullName>
    </submittedName>
</protein>
<evidence type="ECO:0000256" key="1">
    <source>
        <dbReference type="SAM" id="Phobius"/>
    </source>
</evidence>
<keyword evidence="1" id="KW-0812">Transmembrane</keyword>
<organism evidence="2 3">
    <name type="scientific">Candidatus Opimibacter skivensis</name>
    <dbReference type="NCBI Taxonomy" id="2982028"/>
    <lineage>
        <taxon>Bacteria</taxon>
        <taxon>Pseudomonadati</taxon>
        <taxon>Bacteroidota</taxon>
        <taxon>Saprospiria</taxon>
        <taxon>Saprospirales</taxon>
        <taxon>Saprospiraceae</taxon>
        <taxon>Candidatus Opimibacter</taxon>
    </lineage>
</organism>
<feature type="transmembrane region" description="Helical" evidence="1">
    <location>
        <begin position="86"/>
        <end position="109"/>
    </location>
</feature>
<dbReference type="Proteomes" id="UP000808337">
    <property type="component" value="Unassembled WGS sequence"/>
</dbReference>
<accession>A0A9D7XUR4</accession>
<feature type="transmembrane region" description="Helical" evidence="1">
    <location>
        <begin position="49"/>
        <end position="74"/>
    </location>
</feature>
<feature type="transmembrane region" description="Helical" evidence="1">
    <location>
        <begin position="197"/>
        <end position="218"/>
    </location>
</feature>
<dbReference type="EMBL" id="JADKGY010000033">
    <property type="protein sequence ID" value="MBK9985198.1"/>
    <property type="molecule type" value="Genomic_DNA"/>
</dbReference>
<keyword evidence="1" id="KW-0472">Membrane</keyword>
<sequence length="233" mass="25464">MKTNRNNATGAGILFIIAAVAAIIGKLLYNPILLDPDYIIKGTSHETQVLWGAFFEIITAFAVIGTPIALYPILKKYNQSMAIATVSFRLLEATMIIVGILSLLTIVTLSHEFSKGVNPDAASYLIIGKSLIALHDWTFAFGPNIALGPSTFLTSYLLYKSKLVPRFISILGLIGGPFIFICGVLVMFGVFLQVSLWGILLAIPVFLYEMSLAIRLLAKGFKTNEVEMVTVMR</sequence>
<evidence type="ECO:0000313" key="3">
    <source>
        <dbReference type="Proteomes" id="UP000808337"/>
    </source>
</evidence>
<feature type="transmembrane region" description="Helical" evidence="1">
    <location>
        <begin position="170"/>
        <end position="191"/>
    </location>
</feature>
<keyword evidence="1" id="KW-1133">Transmembrane helix</keyword>
<gene>
    <name evidence="2" type="ORF">IPP15_23055</name>
</gene>
<dbReference type="InterPro" id="IPR025495">
    <property type="entry name" value="DUF4386"/>
</dbReference>
<dbReference type="AlphaFoldDB" id="A0A9D7XUR4"/>
<reference evidence="2 3" key="1">
    <citation type="submission" date="2020-10" db="EMBL/GenBank/DDBJ databases">
        <title>Connecting structure to function with the recovery of over 1000 high-quality activated sludge metagenome-assembled genomes encoding full-length rRNA genes using long-read sequencing.</title>
        <authorList>
            <person name="Singleton C.M."/>
            <person name="Petriglieri F."/>
            <person name="Kristensen J.M."/>
            <person name="Kirkegaard R.H."/>
            <person name="Michaelsen T.Y."/>
            <person name="Andersen M.H."/>
            <person name="Karst S.M."/>
            <person name="Dueholm M.S."/>
            <person name="Nielsen P.H."/>
            <person name="Albertsen M."/>
        </authorList>
    </citation>
    <scope>NUCLEOTIDE SEQUENCE [LARGE SCALE GENOMIC DNA]</scope>
    <source>
        <strain evidence="2">Ribe_18-Q3-R11-54_MAXAC.273</strain>
    </source>
</reference>
<proteinExistence type="predicted"/>
<feature type="transmembrane region" description="Helical" evidence="1">
    <location>
        <begin position="137"/>
        <end position="158"/>
    </location>
</feature>
<evidence type="ECO:0000313" key="2">
    <source>
        <dbReference type="EMBL" id="MBK9985198.1"/>
    </source>
</evidence>
<dbReference type="Pfam" id="PF14329">
    <property type="entry name" value="DUF4386"/>
    <property type="match status" value="1"/>
</dbReference>
<name>A0A9D7XUR4_9BACT</name>
<comment type="caution">
    <text evidence="2">The sequence shown here is derived from an EMBL/GenBank/DDBJ whole genome shotgun (WGS) entry which is preliminary data.</text>
</comment>